<dbReference type="Gene3D" id="3.40.50.720">
    <property type="entry name" value="NAD(P)-binding Rossmann-like Domain"/>
    <property type="match status" value="1"/>
</dbReference>
<feature type="region of interest" description="Disordered" evidence="1">
    <location>
        <begin position="83"/>
        <end position="102"/>
    </location>
</feature>
<evidence type="ECO:0000313" key="3">
    <source>
        <dbReference type="EMBL" id="GAA5047132.1"/>
    </source>
</evidence>
<dbReference type="Proteomes" id="UP001500603">
    <property type="component" value="Unassembled WGS sequence"/>
</dbReference>
<gene>
    <name evidence="3" type="primary">scbC</name>
    <name evidence="3" type="ORF">GCM10023318_13230</name>
</gene>
<dbReference type="InterPro" id="IPR051604">
    <property type="entry name" value="Ergot_Alk_Oxidoreductase"/>
</dbReference>
<dbReference type="SUPFAM" id="SSF51735">
    <property type="entry name" value="NAD(P)-binding Rossmann-fold domains"/>
    <property type="match status" value="1"/>
</dbReference>
<dbReference type="InterPro" id="IPR036291">
    <property type="entry name" value="NAD(P)-bd_dom_sf"/>
</dbReference>
<protein>
    <submittedName>
        <fullName evidence="3">Butenolide phosphate reductase ScbC</fullName>
    </submittedName>
</protein>
<dbReference type="EMBL" id="BAABJM010000001">
    <property type="protein sequence ID" value="GAA5047132.1"/>
    <property type="molecule type" value="Genomic_DNA"/>
</dbReference>
<evidence type="ECO:0000313" key="4">
    <source>
        <dbReference type="Proteomes" id="UP001500603"/>
    </source>
</evidence>
<organism evidence="3 4">
    <name type="scientific">Nocardia callitridis</name>
    <dbReference type="NCBI Taxonomy" id="648753"/>
    <lineage>
        <taxon>Bacteria</taxon>
        <taxon>Bacillati</taxon>
        <taxon>Actinomycetota</taxon>
        <taxon>Actinomycetes</taxon>
        <taxon>Mycobacteriales</taxon>
        <taxon>Nocardiaceae</taxon>
        <taxon>Nocardia</taxon>
    </lineage>
</organism>
<comment type="caution">
    <text evidence="3">The sequence shown here is derived from an EMBL/GenBank/DDBJ whole genome shotgun (WGS) entry which is preliminary data.</text>
</comment>
<proteinExistence type="predicted"/>
<evidence type="ECO:0000259" key="2">
    <source>
        <dbReference type="Pfam" id="PF13460"/>
    </source>
</evidence>
<keyword evidence="4" id="KW-1185">Reference proteome</keyword>
<dbReference type="PANTHER" id="PTHR43162">
    <property type="match status" value="1"/>
</dbReference>
<sequence>MRAVSRNPERARLPEGVEVVRGDYDDRDSIVAALSGVHAAFLVGQLGPEYVEGDPVLINTARAAGVDRIVKLSAIGTGDPEVGPVSEWHIPGEQATRDNGGTILRPSSFASNTLAWAEAIRAGRPVPNTTGSGKQGVIDPHDIAAVAVEALLTADHAGRTYTLTGPELLGTPELADILASALGHAVEVAEVPEAVMRARMLASGMSPKFAEGALGGNAHIRNGGNAVLTEDVPTVLGRRARTYAEWVTDHLSTFRTS</sequence>
<accession>A0ABP9JY17</accession>
<dbReference type="Gene3D" id="3.90.25.10">
    <property type="entry name" value="UDP-galactose 4-epimerase, domain 1"/>
    <property type="match status" value="1"/>
</dbReference>
<evidence type="ECO:0000256" key="1">
    <source>
        <dbReference type="SAM" id="MobiDB-lite"/>
    </source>
</evidence>
<dbReference type="Pfam" id="PF13460">
    <property type="entry name" value="NAD_binding_10"/>
    <property type="match status" value="1"/>
</dbReference>
<feature type="domain" description="NAD(P)-binding" evidence="2">
    <location>
        <begin position="2"/>
        <end position="151"/>
    </location>
</feature>
<dbReference type="PANTHER" id="PTHR43162:SF1">
    <property type="entry name" value="PRESTALK A DIFFERENTIATION PROTEIN A"/>
    <property type="match status" value="1"/>
</dbReference>
<reference evidence="4" key="1">
    <citation type="journal article" date="2019" name="Int. J. Syst. Evol. Microbiol.">
        <title>The Global Catalogue of Microorganisms (GCM) 10K type strain sequencing project: providing services to taxonomists for standard genome sequencing and annotation.</title>
        <authorList>
            <consortium name="The Broad Institute Genomics Platform"/>
            <consortium name="The Broad Institute Genome Sequencing Center for Infectious Disease"/>
            <person name="Wu L."/>
            <person name="Ma J."/>
        </authorList>
    </citation>
    <scope>NUCLEOTIDE SEQUENCE [LARGE SCALE GENOMIC DNA]</scope>
    <source>
        <strain evidence="4">JCM 18298</strain>
    </source>
</reference>
<name>A0ABP9JY17_9NOCA</name>
<dbReference type="InterPro" id="IPR016040">
    <property type="entry name" value="NAD(P)-bd_dom"/>
</dbReference>